<dbReference type="PANTHER" id="PTHR12755">
    <property type="entry name" value="CLEAVAGE/POLYADENYLATION FACTOR IA SUBUNIT CLP1P"/>
    <property type="match status" value="1"/>
</dbReference>
<keyword evidence="8" id="KW-0539">Nucleus</keyword>
<evidence type="ECO:0000259" key="10">
    <source>
        <dbReference type="Pfam" id="PF16575"/>
    </source>
</evidence>
<keyword evidence="3" id="KW-0698">rRNA processing</keyword>
<evidence type="ECO:0000256" key="8">
    <source>
        <dbReference type="ARBA" id="ARBA00023242"/>
    </source>
</evidence>
<evidence type="ECO:0000256" key="9">
    <source>
        <dbReference type="ARBA" id="ARBA00071212"/>
    </source>
</evidence>
<evidence type="ECO:0000256" key="5">
    <source>
        <dbReference type="ARBA" id="ARBA00022741"/>
    </source>
</evidence>
<dbReference type="InterPro" id="IPR027417">
    <property type="entry name" value="P-loop_NTPase"/>
</dbReference>
<name>A0A9P0FF89_BRAAE</name>
<dbReference type="GO" id="GO:0005524">
    <property type="term" value="F:ATP binding"/>
    <property type="evidence" value="ECO:0007669"/>
    <property type="project" value="UniProtKB-KW"/>
</dbReference>
<comment type="subcellular location">
    <subcellularLocation>
        <location evidence="1">Nucleus</location>
        <location evidence="1">Nucleolus</location>
    </subcellularLocation>
</comment>
<dbReference type="Proteomes" id="UP001154078">
    <property type="component" value="Chromosome 3"/>
</dbReference>
<dbReference type="Pfam" id="PF25467">
    <property type="entry name" value="NOL9_C"/>
    <property type="match status" value="1"/>
</dbReference>
<dbReference type="GO" id="GO:0051731">
    <property type="term" value="F:polynucleotide 5'-hydroxyl-kinase activity"/>
    <property type="evidence" value="ECO:0007669"/>
    <property type="project" value="InterPro"/>
</dbReference>
<comment type="similarity">
    <text evidence="2">Belongs to the Clp1 family. NOL9/GRC3 subfamily.</text>
</comment>
<evidence type="ECO:0000256" key="7">
    <source>
        <dbReference type="ARBA" id="ARBA00022840"/>
    </source>
</evidence>
<keyword evidence="6" id="KW-0418">Kinase</keyword>
<keyword evidence="14" id="KW-1185">Reference proteome</keyword>
<keyword evidence="4" id="KW-0808">Transferase</keyword>
<evidence type="ECO:0000256" key="2">
    <source>
        <dbReference type="ARBA" id="ARBA00011003"/>
    </source>
</evidence>
<dbReference type="Gene3D" id="3.40.50.300">
    <property type="entry name" value="P-loop containing nucleotide triphosphate hydrolases"/>
    <property type="match status" value="1"/>
</dbReference>
<dbReference type="PANTHER" id="PTHR12755:SF3">
    <property type="entry name" value="POLYNUCLEOTIDE 5'-HYDROXYL-KINASE NOL9"/>
    <property type="match status" value="1"/>
</dbReference>
<dbReference type="OrthoDB" id="2405412at2759"/>
<feature type="domain" description="NOL9 N-terminal" evidence="11">
    <location>
        <begin position="264"/>
        <end position="385"/>
    </location>
</feature>
<dbReference type="GO" id="GO:0005730">
    <property type="term" value="C:nucleolus"/>
    <property type="evidence" value="ECO:0007669"/>
    <property type="project" value="UniProtKB-SubCell"/>
</dbReference>
<dbReference type="AlphaFoldDB" id="A0A9P0FF89"/>
<proteinExistence type="inferred from homology"/>
<dbReference type="InterPro" id="IPR045116">
    <property type="entry name" value="Clp1/Grc3"/>
</dbReference>
<evidence type="ECO:0000256" key="3">
    <source>
        <dbReference type="ARBA" id="ARBA00022552"/>
    </source>
</evidence>
<accession>A0A9P0FF89</accession>
<dbReference type="EMBL" id="OV121134">
    <property type="protein sequence ID" value="CAH0553680.1"/>
    <property type="molecule type" value="Genomic_DNA"/>
</dbReference>
<evidence type="ECO:0000256" key="6">
    <source>
        <dbReference type="ARBA" id="ARBA00022777"/>
    </source>
</evidence>
<evidence type="ECO:0000313" key="13">
    <source>
        <dbReference type="EMBL" id="CAH0553680.1"/>
    </source>
</evidence>
<gene>
    <name evidence="13" type="ORF">MELIAE_LOCUS5609</name>
</gene>
<evidence type="ECO:0000259" key="12">
    <source>
        <dbReference type="Pfam" id="PF25467"/>
    </source>
</evidence>
<feature type="domain" description="Clp1 P-loop" evidence="10">
    <location>
        <begin position="425"/>
        <end position="562"/>
    </location>
</feature>
<keyword evidence="7" id="KW-0067">ATP-binding</keyword>
<keyword evidence="5" id="KW-0547">Nucleotide-binding</keyword>
<reference evidence="13" key="1">
    <citation type="submission" date="2021-12" db="EMBL/GenBank/DDBJ databases">
        <authorList>
            <person name="King R."/>
        </authorList>
    </citation>
    <scope>NUCLEOTIDE SEQUENCE</scope>
</reference>
<evidence type="ECO:0000313" key="14">
    <source>
        <dbReference type="Proteomes" id="UP001154078"/>
    </source>
</evidence>
<feature type="domain" description="NOL9 C-terminal" evidence="12">
    <location>
        <begin position="638"/>
        <end position="719"/>
    </location>
</feature>
<dbReference type="Pfam" id="PF24419">
    <property type="entry name" value="Cupin_NOL9"/>
    <property type="match status" value="1"/>
</dbReference>
<evidence type="ECO:0000259" key="11">
    <source>
        <dbReference type="Pfam" id="PF24419"/>
    </source>
</evidence>
<organism evidence="13 14">
    <name type="scientific">Brassicogethes aeneus</name>
    <name type="common">Rape pollen beetle</name>
    <name type="synonym">Meligethes aeneus</name>
    <dbReference type="NCBI Taxonomy" id="1431903"/>
    <lineage>
        <taxon>Eukaryota</taxon>
        <taxon>Metazoa</taxon>
        <taxon>Ecdysozoa</taxon>
        <taxon>Arthropoda</taxon>
        <taxon>Hexapoda</taxon>
        <taxon>Insecta</taxon>
        <taxon>Pterygota</taxon>
        <taxon>Neoptera</taxon>
        <taxon>Endopterygota</taxon>
        <taxon>Coleoptera</taxon>
        <taxon>Polyphaga</taxon>
        <taxon>Cucujiformia</taxon>
        <taxon>Nitidulidae</taxon>
        <taxon>Meligethinae</taxon>
        <taxon>Brassicogethes</taxon>
    </lineage>
</organism>
<dbReference type="SUPFAM" id="SSF52540">
    <property type="entry name" value="P-loop containing nucleoside triphosphate hydrolases"/>
    <property type="match status" value="1"/>
</dbReference>
<dbReference type="InterPro" id="IPR032319">
    <property type="entry name" value="CLP1_P"/>
</dbReference>
<dbReference type="Pfam" id="PF16575">
    <property type="entry name" value="CLP1_P"/>
    <property type="match status" value="1"/>
</dbReference>
<dbReference type="InterPro" id="IPR057570">
    <property type="entry name" value="NOL9_C"/>
</dbReference>
<dbReference type="GO" id="GO:0000448">
    <property type="term" value="P:cleavage in ITS2 between 5.8S rRNA and LSU-rRNA of tricistronic rRNA transcript (SSU-rRNA, 5.8S rRNA, LSU-rRNA)"/>
    <property type="evidence" value="ECO:0007669"/>
    <property type="project" value="TreeGrafter"/>
</dbReference>
<dbReference type="InterPro" id="IPR057573">
    <property type="entry name" value="NOL9_N"/>
</dbReference>
<evidence type="ECO:0000256" key="4">
    <source>
        <dbReference type="ARBA" id="ARBA00022679"/>
    </source>
</evidence>
<sequence>MESYIKSVREQLTKKKSKSKKIKIGLDKFDSEEVFSKLKKFKNKIKKGKSPQVQKTALKPKLEKKDIKAPKSHLILSPSRSELETETKIKHRRNISMEKIIFPTIKKKKKNIKKPMKRSVSESLMTTQMETQRLNNSKEITPKKVKKIKVNQLNVSDVCPVNSNFDIDEFFEIHSSFTKEPEDDKIVEYDFDDEDNIFESFEKAEILDPMTLKPLDSECSSVESETNSPAVEEILPIFSAIKSEECLSQISESYVVELPTYSSYDLTKGKILIIEKNKPIALQGYVKLDVYHGVLQIFGKTFKENQSLNVYSPRGTALFTLENTTKSDISTNIKLGKLLPKLKEHEKLNDVNVQKNSLILYCTQINNPKVLFLEEHISQQIFPKPYLNMPAINLNPENTNTLKINPEWDSTLSRIEANSKFMIVGGKGVGKSTFLRYSINKLLEVFSRVRVIDLDPGQSEFTVPGCLSILTVDKMLFEPNYLHLKKPEISILSNINVGNEPGSYIRAVKHLIEINNKMEPLPTIINYMGFNAGIGLNLVCSAIFYVQPTHVAQINSQIHKKNFACPLTIENVGKNSTLFCCDVKMSMHYELITISSMTDFNDAWSLEPRQMREMSILTYFGEMMSDEVLSITNPNIPMFETSLSSVKIVDNQGKPSDPSTANANLVALCSLQDENFICHGWGIVRGIDCLNDKIVLITPEKAKILDLVDYLVVGCMNLPPTIYMNTKESSGMIPYVMESELDALSQFTKRVFKPPHK</sequence>
<protein>
    <recommendedName>
        <fullName evidence="9">Polynucleotide 5'-hydroxyl-kinase NOL9</fullName>
    </recommendedName>
</protein>
<evidence type="ECO:0000256" key="1">
    <source>
        <dbReference type="ARBA" id="ARBA00004604"/>
    </source>
</evidence>